<dbReference type="GeneID" id="28831705"/>
<dbReference type="OrthoDB" id="9451547at2759"/>
<organism evidence="2 3">
    <name type="scientific">Mollisia scopiformis</name>
    <name type="common">Conifer needle endophyte fungus</name>
    <name type="synonym">Phialocephala scopiformis</name>
    <dbReference type="NCBI Taxonomy" id="149040"/>
    <lineage>
        <taxon>Eukaryota</taxon>
        <taxon>Fungi</taxon>
        <taxon>Dikarya</taxon>
        <taxon>Ascomycota</taxon>
        <taxon>Pezizomycotina</taxon>
        <taxon>Leotiomycetes</taxon>
        <taxon>Helotiales</taxon>
        <taxon>Mollisiaceae</taxon>
        <taxon>Mollisia</taxon>
    </lineage>
</organism>
<feature type="transmembrane region" description="Helical" evidence="1">
    <location>
        <begin position="219"/>
        <end position="238"/>
    </location>
</feature>
<gene>
    <name evidence="2" type="ORF">LY89DRAFT_774826</name>
</gene>
<dbReference type="InParanoid" id="A0A194XEV2"/>
<keyword evidence="3" id="KW-1185">Reference proteome</keyword>
<evidence type="ECO:0000256" key="1">
    <source>
        <dbReference type="SAM" id="Phobius"/>
    </source>
</evidence>
<evidence type="ECO:0000313" key="3">
    <source>
        <dbReference type="Proteomes" id="UP000070700"/>
    </source>
</evidence>
<reference evidence="2 3" key="1">
    <citation type="submission" date="2015-10" db="EMBL/GenBank/DDBJ databases">
        <title>Full genome of DAOMC 229536 Phialocephala scopiformis, a fungal endophyte of spruce producing the potent anti-insectan compound rugulosin.</title>
        <authorList>
            <consortium name="DOE Joint Genome Institute"/>
            <person name="Walker A.K."/>
            <person name="Frasz S.L."/>
            <person name="Seifert K.A."/>
            <person name="Miller J.D."/>
            <person name="Mondo S.J."/>
            <person name="Labutti K."/>
            <person name="Lipzen A."/>
            <person name="Dockter R."/>
            <person name="Kennedy M."/>
            <person name="Grigoriev I.V."/>
            <person name="Spatafora J.W."/>
        </authorList>
    </citation>
    <scope>NUCLEOTIDE SEQUENCE [LARGE SCALE GENOMIC DNA]</scope>
    <source>
        <strain evidence="2 3">CBS 120377</strain>
    </source>
</reference>
<dbReference type="EMBL" id="KQ947412">
    <property type="protein sequence ID" value="KUJ18720.1"/>
    <property type="molecule type" value="Genomic_DNA"/>
</dbReference>
<dbReference type="PANTHER" id="PTHR35043:SF7">
    <property type="entry name" value="TRANSCRIPTION FACTOR DOMAIN-CONTAINING PROTEIN"/>
    <property type="match status" value="1"/>
</dbReference>
<proteinExistence type="predicted"/>
<evidence type="ECO:0000313" key="2">
    <source>
        <dbReference type="EMBL" id="KUJ18720.1"/>
    </source>
</evidence>
<dbReference type="PANTHER" id="PTHR35043">
    <property type="entry name" value="TRANSCRIPTION FACTOR DOMAIN-CONTAINING PROTEIN"/>
    <property type="match status" value="1"/>
</dbReference>
<sequence length="335" mass="38519">MKKLAEVDRVEWTVSHSFFANMGGFVGVSNSPIHLSSPRLAPENEQKPPVVVEMDAVHPGNDCAITIEPSPDRCPPSTRIEEFRQVLFGECLFEMREKGYIHRLPDVTKDEIMDKSKDSVFVKLLTFLQGCWNILQVLLRIFDGVEVPLSPINYSGIAPNLPEHERQKYCKDWIAKQNSSSTKSFREILPDRLRNQSLEHFEWTHVPNDIYDEKFKYRAIYGLAFGAAVSGGFHVAGWDLEFAKPIEQTLWQNASIFITISITLWAIVYASFLAREFINLRGRDMQRQIQKLDFVVAICYVVARLILLVEYFRGLFFLSPEAYISTWVTNIPHID</sequence>
<accession>A0A194XEV2</accession>
<dbReference type="Proteomes" id="UP000070700">
    <property type="component" value="Unassembled WGS sequence"/>
</dbReference>
<keyword evidence="1" id="KW-0812">Transmembrane</keyword>
<keyword evidence="1" id="KW-1133">Transmembrane helix</keyword>
<dbReference type="AlphaFoldDB" id="A0A194XEV2"/>
<protein>
    <submittedName>
        <fullName evidence="2">Uncharacterized protein</fullName>
    </submittedName>
</protein>
<feature type="transmembrane region" description="Helical" evidence="1">
    <location>
        <begin position="250"/>
        <end position="273"/>
    </location>
</feature>
<dbReference type="RefSeq" id="XP_018073075.1">
    <property type="nucleotide sequence ID" value="XM_018221979.1"/>
</dbReference>
<keyword evidence="1" id="KW-0472">Membrane</keyword>
<dbReference type="KEGG" id="psco:LY89DRAFT_774826"/>
<feature type="transmembrane region" description="Helical" evidence="1">
    <location>
        <begin position="294"/>
        <end position="312"/>
    </location>
</feature>
<name>A0A194XEV2_MOLSC</name>